<name>A0A3N0Y6Q7_ANAGA</name>
<evidence type="ECO:0000313" key="2">
    <source>
        <dbReference type="EMBL" id="ROL41847.1"/>
    </source>
</evidence>
<organism evidence="2 3">
    <name type="scientific">Anabarilius grahami</name>
    <name type="common">Kanglang fish</name>
    <name type="synonym">Barilius grahami</name>
    <dbReference type="NCBI Taxonomy" id="495550"/>
    <lineage>
        <taxon>Eukaryota</taxon>
        <taxon>Metazoa</taxon>
        <taxon>Chordata</taxon>
        <taxon>Craniata</taxon>
        <taxon>Vertebrata</taxon>
        <taxon>Euteleostomi</taxon>
        <taxon>Actinopterygii</taxon>
        <taxon>Neopterygii</taxon>
        <taxon>Teleostei</taxon>
        <taxon>Ostariophysi</taxon>
        <taxon>Cypriniformes</taxon>
        <taxon>Xenocyprididae</taxon>
        <taxon>Xenocypridinae</taxon>
        <taxon>Xenocypridinae incertae sedis</taxon>
        <taxon>Anabarilius</taxon>
    </lineage>
</organism>
<protein>
    <submittedName>
        <fullName evidence="2">Uncharacterized protein</fullName>
    </submittedName>
</protein>
<keyword evidence="1" id="KW-0472">Membrane</keyword>
<dbReference type="Proteomes" id="UP000281406">
    <property type="component" value="Unassembled WGS sequence"/>
</dbReference>
<evidence type="ECO:0000256" key="1">
    <source>
        <dbReference type="SAM" id="Phobius"/>
    </source>
</evidence>
<keyword evidence="3" id="KW-1185">Reference proteome</keyword>
<evidence type="ECO:0000313" key="3">
    <source>
        <dbReference type="Proteomes" id="UP000281406"/>
    </source>
</evidence>
<proteinExistence type="predicted"/>
<sequence length="280" mass="31725">MFYCIRERQDELVPPGSAVCESSARKRCLSALRERSLRRSLLVLREKTIKHSSLVKPSIYNAGKRKLMQTDRNATLAAVLLLCCRIKPEREKAGPSTPREEEKEMCARSNRELDYPSRGRRAHDCSSRARFLHAHMYMHAAAELITYVSVSSHSQMKGEGRGAYSQRRNATTQSHSFTRSLRSLVSRQHTFQHVNRKPAIMRADIRGLPRLESASDLCIKTHKESSAIYLDRIAEDQIGRFLRTAAFVMLVFGVGLFAVCFEIPSVALSDGTKSLSWIIL</sequence>
<reference evidence="2 3" key="1">
    <citation type="submission" date="2018-10" db="EMBL/GenBank/DDBJ databases">
        <title>Genome assembly for a Yunnan-Guizhou Plateau 3E fish, Anabarilius grahami (Regan), and its evolutionary and genetic applications.</title>
        <authorList>
            <person name="Jiang W."/>
        </authorList>
    </citation>
    <scope>NUCLEOTIDE SEQUENCE [LARGE SCALE GENOMIC DNA]</scope>
    <source>
        <strain evidence="2">AG-KIZ</strain>
        <tissue evidence="2">Muscle</tissue>
    </source>
</reference>
<accession>A0A3N0Y6Q7</accession>
<keyword evidence="1" id="KW-0812">Transmembrane</keyword>
<feature type="transmembrane region" description="Helical" evidence="1">
    <location>
        <begin position="245"/>
        <end position="267"/>
    </location>
</feature>
<dbReference type="EMBL" id="RJVU01051519">
    <property type="protein sequence ID" value="ROL41847.1"/>
    <property type="molecule type" value="Genomic_DNA"/>
</dbReference>
<gene>
    <name evidence="2" type="ORF">DPX16_9438</name>
</gene>
<keyword evidence="1" id="KW-1133">Transmembrane helix</keyword>
<comment type="caution">
    <text evidence="2">The sequence shown here is derived from an EMBL/GenBank/DDBJ whole genome shotgun (WGS) entry which is preliminary data.</text>
</comment>
<dbReference type="AlphaFoldDB" id="A0A3N0Y6Q7"/>